<name>A0ABS4UJX6_9ACTN</name>
<dbReference type="Pfam" id="PF04185">
    <property type="entry name" value="Phosphoesterase"/>
    <property type="match status" value="1"/>
</dbReference>
<evidence type="ECO:0000313" key="4">
    <source>
        <dbReference type="EMBL" id="MBP2351925.1"/>
    </source>
</evidence>
<gene>
    <name evidence="4" type="ORF">JOF29_003008</name>
</gene>
<evidence type="ECO:0000256" key="2">
    <source>
        <dbReference type="ARBA" id="ARBA00023026"/>
    </source>
</evidence>
<keyword evidence="5" id="KW-1185">Reference proteome</keyword>
<keyword evidence="1" id="KW-0378">Hydrolase</keyword>
<evidence type="ECO:0000256" key="3">
    <source>
        <dbReference type="SAM" id="SignalP"/>
    </source>
</evidence>
<protein>
    <recommendedName>
        <fullName evidence="6">Acid phosphatase</fullName>
    </recommendedName>
</protein>
<evidence type="ECO:0000313" key="5">
    <source>
        <dbReference type="Proteomes" id="UP000755585"/>
    </source>
</evidence>
<dbReference type="EMBL" id="JAGINT010000001">
    <property type="protein sequence ID" value="MBP2351925.1"/>
    <property type="molecule type" value="Genomic_DNA"/>
</dbReference>
<dbReference type="RefSeq" id="WP_307863334.1">
    <property type="nucleotide sequence ID" value="NZ_BAAAVU010000002.1"/>
</dbReference>
<evidence type="ECO:0008006" key="6">
    <source>
        <dbReference type="Google" id="ProtNLM"/>
    </source>
</evidence>
<evidence type="ECO:0000256" key="1">
    <source>
        <dbReference type="ARBA" id="ARBA00022801"/>
    </source>
</evidence>
<comment type="caution">
    <text evidence="4">The sequence shown here is derived from an EMBL/GenBank/DDBJ whole genome shotgun (WGS) entry which is preliminary data.</text>
</comment>
<accession>A0ABS4UJX6</accession>
<dbReference type="InterPro" id="IPR007312">
    <property type="entry name" value="Phosphoesterase"/>
</dbReference>
<feature type="signal peptide" evidence="3">
    <location>
        <begin position="1"/>
        <end position="28"/>
    </location>
</feature>
<dbReference type="Gene3D" id="3.40.720.10">
    <property type="entry name" value="Alkaline Phosphatase, subunit A"/>
    <property type="match status" value="1"/>
</dbReference>
<dbReference type="PANTHER" id="PTHR31956:SF1">
    <property type="entry name" value="NON-SPECIFIC PHOSPHOLIPASE C1"/>
    <property type="match status" value="1"/>
</dbReference>
<keyword evidence="3" id="KW-0732">Signal</keyword>
<keyword evidence="2" id="KW-0843">Virulence</keyword>
<sequence>MRILRPVVALASIVGLCTPLTATAPAVAAGGVPRPDHVVIVLFENTSAGSIIGNPQAPYFNQLATSGANFTSSYAIEHPSQPNYLDLFSGSNQGVTDDSCPHSFSTDNEGAQLIAKGLTFAGYSENLPSTGSTACTSGRYARKHAPWVNFTNVPAADSKPFTAFPTDYSQLPTVSWVIPNLCNDMHDCSVATGDSWLKSHLDGYVQWAKTHNSLLITTFDEDDHTSGNRIATIFNGQQVKAGSYSERIDHFRVLRTVEDMYDLPHAGAAANAVPITDSWN</sequence>
<reference evidence="4 5" key="1">
    <citation type="submission" date="2021-03" db="EMBL/GenBank/DDBJ databases">
        <title>Sequencing the genomes of 1000 actinobacteria strains.</title>
        <authorList>
            <person name="Klenk H.-P."/>
        </authorList>
    </citation>
    <scope>NUCLEOTIDE SEQUENCE [LARGE SCALE GENOMIC DNA]</scope>
    <source>
        <strain evidence="4 5">DSM 18824</strain>
    </source>
</reference>
<organism evidence="4 5">
    <name type="scientific">Kribbella aluminosa</name>
    <dbReference type="NCBI Taxonomy" id="416017"/>
    <lineage>
        <taxon>Bacteria</taxon>
        <taxon>Bacillati</taxon>
        <taxon>Actinomycetota</taxon>
        <taxon>Actinomycetes</taxon>
        <taxon>Propionibacteriales</taxon>
        <taxon>Kribbellaceae</taxon>
        <taxon>Kribbella</taxon>
    </lineage>
</organism>
<dbReference type="Proteomes" id="UP000755585">
    <property type="component" value="Unassembled WGS sequence"/>
</dbReference>
<proteinExistence type="predicted"/>
<feature type="chain" id="PRO_5045049274" description="Acid phosphatase" evidence="3">
    <location>
        <begin position="29"/>
        <end position="280"/>
    </location>
</feature>
<dbReference type="InterPro" id="IPR017850">
    <property type="entry name" value="Alkaline_phosphatase_core_sf"/>
</dbReference>
<dbReference type="PANTHER" id="PTHR31956">
    <property type="entry name" value="NON-SPECIFIC PHOSPHOLIPASE C4-RELATED"/>
    <property type="match status" value="1"/>
</dbReference>